<name>A0A432MG22_9BACT</name>
<feature type="transmembrane region" description="Helical" evidence="6">
    <location>
        <begin position="205"/>
        <end position="221"/>
    </location>
</feature>
<feature type="transmembrane region" description="Helical" evidence="6">
    <location>
        <begin position="367"/>
        <end position="386"/>
    </location>
</feature>
<keyword evidence="9" id="KW-1185">Reference proteome</keyword>
<dbReference type="GO" id="GO:0005886">
    <property type="term" value="C:plasma membrane"/>
    <property type="evidence" value="ECO:0007669"/>
    <property type="project" value="UniProtKB-SubCell"/>
</dbReference>
<accession>A0A432MG22</accession>
<dbReference type="EMBL" id="RYZH01000041">
    <property type="protein sequence ID" value="RUL85301.1"/>
    <property type="molecule type" value="Genomic_DNA"/>
</dbReference>
<keyword evidence="6" id="KW-0813">Transport</keyword>
<dbReference type="InterPro" id="IPR023171">
    <property type="entry name" value="Na/H_antiporter_dom_sf"/>
</dbReference>
<dbReference type="InterPro" id="IPR004670">
    <property type="entry name" value="NhaA"/>
</dbReference>
<comment type="caution">
    <text evidence="6">Lacks conserved residue(s) required for the propagation of feature annotation.</text>
</comment>
<keyword evidence="6" id="KW-0739">Sodium transport</keyword>
<evidence type="ECO:0000256" key="4">
    <source>
        <dbReference type="ARBA" id="ARBA00022989"/>
    </source>
</evidence>
<evidence type="ECO:0000256" key="3">
    <source>
        <dbReference type="ARBA" id="ARBA00022692"/>
    </source>
</evidence>
<dbReference type="GO" id="GO:0015385">
    <property type="term" value="F:sodium:proton antiporter activity"/>
    <property type="evidence" value="ECO:0007669"/>
    <property type="project" value="TreeGrafter"/>
</dbReference>
<dbReference type="OrthoDB" id="9808135at2"/>
<evidence type="ECO:0000256" key="6">
    <source>
        <dbReference type="HAMAP-Rule" id="MF_01844"/>
    </source>
</evidence>
<feature type="region of interest" description="Disordered" evidence="7">
    <location>
        <begin position="390"/>
        <end position="451"/>
    </location>
</feature>
<dbReference type="PANTHER" id="PTHR30341">
    <property type="entry name" value="SODIUM ION/PROTON ANTIPORTER NHAA-RELATED"/>
    <property type="match status" value="1"/>
</dbReference>
<reference evidence="8 9" key="1">
    <citation type="submission" date="2018-12" db="EMBL/GenBank/DDBJ databases">
        <authorList>
            <person name="Toschakov S.V."/>
        </authorList>
    </citation>
    <scope>NUCLEOTIDE SEQUENCE [LARGE SCALE GENOMIC DNA]</scope>
    <source>
        <strain evidence="8 9">GM2012</strain>
    </source>
</reference>
<comment type="function">
    <text evidence="6">Na(+)/H(+) antiporter that extrudes sodium in exchange for external protons.</text>
</comment>
<organism evidence="8 9">
    <name type="scientific">Tautonia sociabilis</name>
    <dbReference type="NCBI Taxonomy" id="2080755"/>
    <lineage>
        <taxon>Bacteria</taxon>
        <taxon>Pseudomonadati</taxon>
        <taxon>Planctomycetota</taxon>
        <taxon>Planctomycetia</taxon>
        <taxon>Isosphaerales</taxon>
        <taxon>Isosphaeraceae</taxon>
        <taxon>Tautonia</taxon>
    </lineage>
</organism>
<keyword evidence="6" id="KW-0050">Antiport</keyword>
<feature type="transmembrane region" description="Helical" evidence="6">
    <location>
        <begin position="333"/>
        <end position="355"/>
    </location>
</feature>
<evidence type="ECO:0000256" key="5">
    <source>
        <dbReference type="ARBA" id="ARBA00023136"/>
    </source>
</evidence>
<dbReference type="PANTHER" id="PTHR30341:SF0">
    <property type="entry name" value="NA(+)_H(+) ANTIPORTER NHAA"/>
    <property type="match status" value="1"/>
</dbReference>
<keyword evidence="5 6" id="KW-0472">Membrane</keyword>
<evidence type="ECO:0000256" key="2">
    <source>
        <dbReference type="ARBA" id="ARBA00022475"/>
    </source>
</evidence>
<feature type="transmembrane region" description="Helical" evidence="6">
    <location>
        <begin position="92"/>
        <end position="115"/>
    </location>
</feature>
<evidence type="ECO:0000313" key="8">
    <source>
        <dbReference type="EMBL" id="RUL85301.1"/>
    </source>
</evidence>
<feature type="compositionally biased region" description="Pro residues" evidence="7">
    <location>
        <begin position="401"/>
        <end position="413"/>
    </location>
</feature>
<comment type="subcellular location">
    <subcellularLocation>
        <location evidence="1">Cell inner membrane</location>
        <topology evidence="1">Multi-pass membrane protein</topology>
    </subcellularLocation>
    <subcellularLocation>
        <location evidence="6">Cell membrane</location>
        <topology evidence="6">Multi-pass membrane protein</topology>
    </subcellularLocation>
</comment>
<evidence type="ECO:0000256" key="7">
    <source>
        <dbReference type="SAM" id="MobiDB-lite"/>
    </source>
</evidence>
<comment type="similarity">
    <text evidence="6">Belongs to the NhaA Na(+)/H(+) (TC 2.A.33) antiporter family.</text>
</comment>
<dbReference type="GO" id="GO:0006885">
    <property type="term" value="P:regulation of pH"/>
    <property type="evidence" value="ECO:0007669"/>
    <property type="project" value="InterPro"/>
</dbReference>
<reference evidence="8 9" key="2">
    <citation type="submission" date="2019-01" db="EMBL/GenBank/DDBJ databases">
        <title>Tautonia sociabilis, a novel thermotolerant planctomycete of Isosphaeraceae family, isolated from a 4000 m deep subterranean habitat.</title>
        <authorList>
            <person name="Kovaleva O.L."/>
            <person name="Elcheninov A.G."/>
            <person name="Van Heerden E."/>
            <person name="Toshchakov S.V."/>
            <person name="Novikov A."/>
            <person name="Bonch-Osmolovskaya E.A."/>
            <person name="Kublanov I.V."/>
        </authorList>
    </citation>
    <scope>NUCLEOTIDE SEQUENCE [LARGE SCALE GENOMIC DNA]</scope>
    <source>
        <strain evidence="8 9">GM2012</strain>
    </source>
</reference>
<dbReference type="HAMAP" id="MF_01844">
    <property type="entry name" value="NhaA"/>
    <property type="match status" value="1"/>
</dbReference>
<evidence type="ECO:0000256" key="1">
    <source>
        <dbReference type="ARBA" id="ARBA00004429"/>
    </source>
</evidence>
<dbReference type="Gene3D" id="1.20.1530.10">
    <property type="entry name" value="Na+/H+ antiporter like domain"/>
    <property type="match status" value="1"/>
</dbReference>
<dbReference type="AlphaFoldDB" id="A0A432MG22"/>
<feature type="compositionally biased region" description="Basic and acidic residues" evidence="7">
    <location>
        <begin position="423"/>
        <end position="434"/>
    </location>
</feature>
<comment type="catalytic activity">
    <reaction evidence="6">
        <text>Na(+)(in) + 2 H(+)(out) = Na(+)(out) + 2 H(+)(in)</text>
        <dbReference type="Rhea" id="RHEA:29251"/>
        <dbReference type="ChEBI" id="CHEBI:15378"/>
        <dbReference type="ChEBI" id="CHEBI:29101"/>
    </reaction>
</comment>
<protein>
    <recommendedName>
        <fullName evidence="6">Na(+)/H(+) antiporter NhaA</fullName>
    </recommendedName>
    <alternativeName>
        <fullName evidence="6">Sodium/proton antiporter NhaA</fullName>
    </alternativeName>
</protein>
<keyword evidence="2 6" id="KW-1003">Cell membrane</keyword>
<dbReference type="Proteomes" id="UP000280296">
    <property type="component" value="Unassembled WGS sequence"/>
</dbReference>
<dbReference type="Pfam" id="PF06965">
    <property type="entry name" value="Na_H_antiport_1"/>
    <property type="match status" value="1"/>
</dbReference>
<sequence>MVANGKAAVDFLFENSMFLIAGAAVALLWANVDATGYGELVHGSPLSGRGGEVLTLQFLVNDVLMAIFFGIAAKEVWEALLPGGPLSDPKRAATPLLATLGGVAMPALVYLVGAGLAGRMDDLGRGWAVPCATDIAFSYLVARMIFGPGHPAIAFLLLLAIADDAAGLAILAVFYPEEAILPAWFLLTASAIGLGLLLRARGVRSFWWYLLGPGILCWWSFEQAGIHPALGLVPIIPTLPHSPGDRGLFAPSDPIRRSTLDAFGHWWSRPTELILGLFGLANAGVSLGHLGTGTWLVLGGLVLGKPLGITLFTALGESVFGLKRPERMGYRHVLVMGIVAGIGFTVALFVSSAAFPEPGPIQDAAKMGALGSFLSAAVAFPLARALRVRDPSSAEADPADDPPVPPPPLPGSPPQAEWAPEGSRPRNGWDRIEGKNSGSDWIGPDRFTTAQ</sequence>
<feature type="transmembrane region" description="Helical" evidence="6">
    <location>
        <begin position="295"/>
        <end position="321"/>
    </location>
</feature>
<proteinExistence type="inferred from homology"/>
<comment type="caution">
    <text evidence="8">The sequence shown here is derived from an EMBL/GenBank/DDBJ whole genome shotgun (WGS) entry which is preliminary data.</text>
</comment>
<keyword evidence="4 6" id="KW-1133">Transmembrane helix</keyword>
<keyword evidence="6" id="KW-0406">Ion transport</keyword>
<evidence type="ECO:0000313" key="9">
    <source>
        <dbReference type="Proteomes" id="UP000280296"/>
    </source>
</evidence>
<feature type="transmembrane region" description="Helical" evidence="6">
    <location>
        <begin position="181"/>
        <end position="198"/>
    </location>
</feature>
<gene>
    <name evidence="6" type="primary">nhaA</name>
    <name evidence="8" type="ORF">TsocGM_18980</name>
</gene>
<keyword evidence="6" id="KW-0915">Sodium</keyword>
<keyword evidence="3 6" id="KW-0812">Transmembrane</keyword>